<evidence type="ECO:0000256" key="4">
    <source>
        <dbReference type="ARBA" id="ARBA00022448"/>
    </source>
</evidence>
<dbReference type="GO" id="GO:0046872">
    <property type="term" value="F:metal ion binding"/>
    <property type="evidence" value="ECO:0007669"/>
    <property type="project" value="UniProtKB-KW"/>
</dbReference>
<evidence type="ECO:0000256" key="9">
    <source>
        <dbReference type="ARBA" id="ARBA00022982"/>
    </source>
</evidence>
<dbReference type="Pfam" id="PF03892">
    <property type="entry name" value="NapB"/>
    <property type="match status" value="1"/>
</dbReference>
<organism evidence="16 17">
    <name type="scientific">Inhella gelatinilytica</name>
    <dbReference type="NCBI Taxonomy" id="2795030"/>
    <lineage>
        <taxon>Bacteria</taxon>
        <taxon>Pseudomonadati</taxon>
        <taxon>Pseudomonadota</taxon>
        <taxon>Betaproteobacteria</taxon>
        <taxon>Burkholderiales</taxon>
        <taxon>Sphaerotilaceae</taxon>
        <taxon>Inhella</taxon>
    </lineage>
</organism>
<feature type="signal peptide" evidence="15">
    <location>
        <begin position="1"/>
        <end position="24"/>
    </location>
</feature>
<dbReference type="InterPro" id="IPR036280">
    <property type="entry name" value="Multihaem_cyt_sf"/>
</dbReference>
<dbReference type="PANTHER" id="PTHR38604:SF1">
    <property type="entry name" value="PERIPLASMIC NITRATE REDUCTASE, ELECTRON TRANSFER SUBUNIT"/>
    <property type="match status" value="1"/>
</dbReference>
<dbReference type="GO" id="GO:0009061">
    <property type="term" value="P:anaerobic respiration"/>
    <property type="evidence" value="ECO:0007669"/>
    <property type="project" value="InterPro"/>
</dbReference>
<evidence type="ECO:0000313" key="17">
    <source>
        <dbReference type="Proteomes" id="UP000620139"/>
    </source>
</evidence>
<gene>
    <name evidence="16" type="ORF">I7X43_05455</name>
</gene>
<keyword evidence="17" id="KW-1185">Reference proteome</keyword>
<feature type="binding site" description="axial binding residue" evidence="14">
    <location>
        <position position="72"/>
    </location>
    <ligand>
        <name>heme c</name>
        <dbReference type="ChEBI" id="CHEBI:61717"/>
        <label>1</label>
    </ligand>
    <ligandPart>
        <name>Fe</name>
        <dbReference type="ChEBI" id="CHEBI:18248"/>
    </ligandPart>
</feature>
<keyword evidence="9 12" id="KW-0249">Electron transport</keyword>
<comment type="similarity">
    <text evidence="2 12">Belongs to the NapB family.</text>
</comment>
<keyword evidence="6 14" id="KW-0479">Metal-binding</keyword>
<evidence type="ECO:0000256" key="10">
    <source>
        <dbReference type="ARBA" id="ARBA00023004"/>
    </source>
</evidence>
<feature type="binding site" description="axial binding residue" evidence="14">
    <location>
        <position position="108"/>
    </location>
    <ligand>
        <name>heme c</name>
        <dbReference type="ChEBI" id="CHEBI:61717"/>
        <label>2</label>
    </ligand>
    <ligandPart>
        <name>Fe</name>
        <dbReference type="ChEBI" id="CHEBI:18248"/>
    </ligandPart>
</feature>
<evidence type="ECO:0000256" key="13">
    <source>
        <dbReference type="PIRSR" id="PIRSR006105-1"/>
    </source>
</evidence>
<dbReference type="GO" id="GO:0042597">
    <property type="term" value="C:periplasmic space"/>
    <property type="evidence" value="ECO:0007669"/>
    <property type="project" value="UniProtKB-SubCell"/>
</dbReference>
<keyword evidence="5 13" id="KW-0349">Heme</keyword>
<evidence type="ECO:0000313" key="16">
    <source>
        <dbReference type="EMBL" id="MBH9552295.1"/>
    </source>
</evidence>
<feature type="binding site" description="axial binding residue" evidence="14">
    <location>
        <position position="128"/>
    </location>
    <ligand>
        <name>heme c</name>
        <dbReference type="ChEBI" id="CHEBI:61717"/>
        <label>2</label>
    </ligand>
    <ligandPart>
        <name>Fe</name>
        <dbReference type="ChEBI" id="CHEBI:18248"/>
    </ligandPart>
</feature>
<dbReference type="AlphaFoldDB" id="A0A931IT79"/>
<comment type="function">
    <text evidence="12">Electron transfer subunit of the periplasmic nitrate reductase complex NapAB.</text>
</comment>
<evidence type="ECO:0000256" key="15">
    <source>
        <dbReference type="SAM" id="SignalP"/>
    </source>
</evidence>
<comment type="subcellular location">
    <subcellularLocation>
        <location evidence="1 12">Periplasm</location>
    </subcellularLocation>
</comment>
<dbReference type="SUPFAM" id="SSF48695">
    <property type="entry name" value="Multiheme cytochromes"/>
    <property type="match status" value="1"/>
</dbReference>
<dbReference type="RefSeq" id="WP_198099916.1">
    <property type="nucleotide sequence ID" value="NZ_JAEDAL010000002.1"/>
</dbReference>
<feature type="chain" id="PRO_5036677658" description="Periplasmic nitrate reductase, electron transfer subunit" evidence="15">
    <location>
        <begin position="25"/>
        <end position="146"/>
    </location>
</feature>
<reference evidence="16" key="1">
    <citation type="submission" date="2020-12" db="EMBL/GenBank/DDBJ databases">
        <title>The genome sequence of Inhella sp. 4Y17.</title>
        <authorList>
            <person name="Liu Y."/>
        </authorList>
    </citation>
    <scope>NUCLEOTIDE SEQUENCE</scope>
    <source>
        <strain evidence="16">4Y10</strain>
    </source>
</reference>
<protein>
    <recommendedName>
        <fullName evidence="3 12">Periplasmic nitrate reductase, electron transfer subunit</fullName>
    </recommendedName>
    <alternativeName>
        <fullName evidence="11 12">Diheme cytochrome c NapB</fullName>
    </alternativeName>
</protein>
<evidence type="ECO:0000256" key="3">
    <source>
        <dbReference type="ARBA" id="ARBA00013773"/>
    </source>
</evidence>
<dbReference type="InterPro" id="IPR005591">
    <property type="entry name" value="NapB"/>
</dbReference>
<evidence type="ECO:0000256" key="2">
    <source>
        <dbReference type="ARBA" id="ARBA00007368"/>
    </source>
</evidence>
<evidence type="ECO:0000256" key="1">
    <source>
        <dbReference type="ARBA" id="ARBA00004418"/>
    </source>
</evidence>
<feature type="binding site" description="covalent" evidence="13">
    <location>
        <position position="127"/>
    </location>
    <ligand>
        <name>heme c</name>
        <dbReference type="ChEBI" id="CHEBI:61717"/>
        <label>2</label>
    </ligand>
</feature>
<evidence type="ECO:0000256" key="14">
    <source>
        <dbReference type="PIRSR" id="PIRSR006105-2"/>
    </source>
</evidence>
<comment type="subunit">
    <text evidence="12">Component of the periplasmic nitrate reductase NapAB complex composed of NapA and NapB.</text>
</comment>
<dbReference type="Gene3D" id="1.10.1130.10">
    <property type="entry name" value="Flavocytochrome C3, Chain A"/>
    <property type="match status" value="1"/>
</dbReference>
<evidence type="ECO:0000256" key="5">
    <source>
        <dbReference type="ARBA" id="ARBA00022617"/>
    </source>
</evidence>
<evidence type="ECO:0000256" key="11">
    <source>
        <dbReference type="ARBA" id="ARBA00031832"/>
    </source>
</evidence>
<evidence type="ECO:0000256" key="6">
    <source>
        <dbReference type="ARBA" id="ARBA00022723"/>
    </source>
</evidence>
<name>A0A931IT79_9BURK</name>
<dbReference type="PIRSF" id="PIRSF006105">
    <property type="entry name" value="NapB"/>
    <property type="match status" value="1"/>
</dbReference>
<feature type="binding site" description="covalent" evidence="13">
    <location>
        <position position="87"/>
    </location>
    <ligand>
        <name>heme c</name>
        <dbReference type="ChEBI" id="CHEBI:61717"/>
        <label>1</label>
    </ligand>
</feature>
<comment type="PTM">
    <text evidence="13">Binds 2 heme C groups per subunit.</text>
</comment>
<accession>A0A931IT79</accession>
<keyword evidence="8 12" id="KW-0574">Periplasm</keyword>
<sequence>MKNLPMRWMLVAAAVAAVYGCAQFAGVSTLRGSNADTVDVAPNDKTYVGKRPGGGQERIARSYKEQPPLIPHAIDNFDEITVSDNQCMDCHSPSSAAAKKAPAVPQSHVDATGNKGLNMARYQCNSCHVPQVDAKPLVENRFEGRK</sequence>
<keyword evidence="7 15" id="KW-0732">Signal</keyword>
<dbReference type="PANTHER" id="PTHR38604">
    <property type="entry name" value="PERIPLASMIC NITRATE REDUCTASE, ELECTRON TRANSFER SUBUNIT"/>
    <property type="match status" value="1"/>
</dbReference>
<evidence type="ECO:0000256" key="12">
    <source>
        <dbReference type="PIRNR" id="PIRNR006105"/>
    </source>
</evidence>
<evidence type="ECO:0000256" key="7">
    <source>
        <dbReference type="ARBA" id="ARBA00022729"/>
    </source>
</evidence>
<dbReference type="Proteomes" id="UP000620139">
    <property type="component" value="Unassembled WGS sequence"/>
</dbReference>
<feature type="binding site" description="covalent" evidence="13">
    <location>
        <position position="90"/>
    </location>
    <ligand>
        <name>heme c</name>
        <dbReference type="ChEBI" id="CHEBI:61717"/>
        <label>1</label>
    </ligand>
</feature>
<keyword evidence="4 12" id="KW-0813">Transport</keyword>
<dbReference type="PROSITE" id="PS51257">
    <property type="entry name" value="PROKAR_LIPOPROTEIN"/>
    <property type="match status" value="1"/>
</dbReference>
<feature type="binding site" description="covalent" evidence="13">
    <location>
        <position position="124"/>
    </location>
    <ligand>
        <name>heme c</name>
        <dbReference type="ChEBI" id="CHEBI:61717"/>
        <label>2</label>
    </ligand>
</feature>
<evidence type="ECO:0000256" key="8">
    <source>
        <dbReference type="ARBA" id="ARBA00022764"/>
    </source>
</evidence>
<comment type="caution">
    <text evidence="16">The sequence shown here is derived from an EMBL/GenBank/DDBJ whole genome shotgun (WGS) entry which is preliminary data.</text>
</comment>
<dbReference type="EMBL" id="JAEDAL010000002">
    <property type="protein sequence ID" value="MBH9552295.1"/>
    <property type="molecule type" value="Genomic_DNA"/>
</dbReference>
<feature type="binding site" description="axial binding residue" evidence="14">
    <location>
        <position position="91"/>
    </location>
    <ligand>
        <name>heme c</name>
        <dbReference type="ChEBI" id="CHEBI:61717"/>
        <label>1</label>
    </ligand>
    <ligandPart>
        <name>Fe</name>
        <dbReference type="ChEBI" id="CHEBI:18248"/>
    </ligandPart>
</feature>
<proteinExistence type="inferred from homology"/>
<keyword evidence="10 14" id="KW-0408">Iron</keyword>